<organism evidence="3 4">
    <name type="scientific">Leptothoe kymatousa TAU-MAC 1615</name>
    <dbReference type="NCBI Taxonomy" id="2364775"/>
    <lineage>
        <taxon>Bacteria</taxon>
        <taxon>Bacillati</taxon>
        <taxon>Cyanobacteriota</taxon>
        <taxon>Cyanophyceae</taxon>
        <taxon>Nodosilineales</taxon>
        <taxon>Cymatolegaceae</taxon>
        <taxon>Leptothoe</taxon>
        <taxon>Leptothoe kymatousa</taxon>
    </lineage>
</organism>
<feature type="domain" description="Enoyl reductase (ER)" evidence="2">
    <location>
        <begin position="16"/>
        <end position="335"/>
    </location>
</feature>
<dbReference type="Pfam" id="PF13602">
    <property type="entry name" value="ADH_zinc_N_2"/>
    <property type="match status" value="1"/>
</dbReference>
<dbReference type="InterPro" id="IPR052585">
    <property type="entry name" value="Lipid_raft_assoc_Zn_ADH"/>
</dbReference>
<dbReference type="SMART" id="SM00829">
    <property type="entry name" value="PKS_ER"/>
    <property type="match status" value="1"/>
</dbReference>
<dbReference type="InterPro" id="IPR011032">
    <property type="entry name" value="GroES-like_sf"/>
</dbReference>
<evidence type="ECO:0000259" key="2">
    <source>
        <dbReference type="SMART" id="SM00829"/>
    </source>
</evidence>
<dbReference type="SUPFAM" id="SSF51735">
    <property type="entry name" value="NAD(P)-binding Rossmann-fold domains"/>
    <property type="match status" value="1"/>
</dbReference>
<dbReference type="InterPro" id="IPR020843">
    <property type="entry name" value="ER"/>
</dbReference>
<dbReference type="Proteomes" id="UP001196661">
    <property type="component" value="Unassembled WGS sequence"/>
</dbReference>
<evidence type="ECO:0000256" key="1">
    <source>
        <dbReference type="RuleBase" id="RU364000"/>
    </source>
</evidence>
<keyword evidence="4" id="KW-1185">Reference proteome</keyword>
<dbReference type="Gene3D" id="3.90.180.10">
    <property type="entry name" value="Medium-chain alcohol dehydrogenases, catalytic domain"/>
    <property type="match status" value="1"/>
</dbReference>
<evidence type="ECO:0000313" key="3">
    <source>
        <dbReference type="EMBL" id="MBT9312068.1"/>
    </source>
</evidence>
<dbReference type="EMBL" id="JADOER010000005">
    <property type="protein sequence ID" value="MBT9312068.1"/>
    <property type="molecule type" value="Genomic_DNA"/>
</dbReference>
<comment type="similarity">
    <text evidence="1">Belongs to the zinc-containing alcohol dehydrogenase family. Quinone oxidoreductase subfamily.</text>
</comment>
<dbReference type="RefSeq" id="WP_215617971.1">
    <property type="nucleotide sequence ID" value="NZ_JADOER010000005.1"/>
</dbReference>
<name>A0ABS5Y2K3_9CYAN</name>
<dbReference type="InterPro" id="IPR036291">
    <property type="entry name" value="NAD(P)-bd_dom_sf"/>
</dbReference>
<dbReference type="InterPro" id="IPR013154">
    <property type="entry name" value="ADH-like_N"/>
</dbReference>
<evidence type="ECO:0000313" key="4">
    <source>
        <dbReference type="Proteomes" id="UP001196661"/>
    </source>
</evidence>
<reference evidence="3 4" key="1">
    <citation type="journal article" date="2021" name="Mar. Drugs">
        <title>Genome Reduction and Secondary Metabolism of the Marine Sponge-Associated Cyanobacterium Leptothoe.</title>
        <authorList>
            <person name="Konstantinou D."/>
            <person name="Popin R.V."/>
            <person name="Fewer D.P."/>
            <person name="Sivonen K."/>
            <person name="Gkelis S."/>
        </authorList>
    </citation>
    <scope>NUCLEOTIDE SEQUENCE [LARGE SCALE GENOMIC DNA]</scope>
    <source>
        <strain evidence="3 4">TAU-MAC 1615</strain>
    </source>
</reference>
<dbReference type="Gene3D" id="3.40.50.720">
    <property type="entry name" value="NAD(P)-binding Rossmann-like Domain"/>
    <property type="match status" value="1"/>
</dbReference>
<dbReference type="NCBIfam" id="TIGR02817">
    <property type="entry name" value="adh_fam_1"/>
    <property type="match status" value="1"/>
</dbReference>
<dbReference type="SUPFAM" id="SSF50129">
    <property type="entry name" value="GroES-like"/>
    <property type="match status" value="1"/>
</dbReference>
<accession>A0ABS5Y2K3</accession>
<dbReference type="PANTHER" id="PTHR43482">
    <property type="entry name" value="PROTEIN AST1-RELATED"/>
    <property type="match status" value="1"/>
</dbReference>
<keyword evidence="1" id="KW-0560">Oxidoreductase</keyword>
<dbReference type="Pfam" id="PF08240">
    <property type="entry name" value="ADH_N"/>
    <property type="match status" value="1"/>
</dbReference>
<protein>
    <recommendedName>
        <fullName evidence="1">Zinc-type alcohol dehydrogenase-like protein</fullName>
    </recommendedName>
</protein>
<gene>
    <name evidence="3" type="ORF">IXB28_07610</name>
</gene>
<dbReference type="InterPro" id="IPR014182">
    <property type="entry name" value="ADH_Zn_typ-1"/>
</dbReference>
<comment type="caution">
    <text evidence="3">The sequence shown here is derived from an EMBL/GenBank/DDBJ whole genome shotgun (WGS) entry which is preliminary data.</text>
</comment>
<keyword evidence="1" id="KW-0862">Zinc</keyword>
<dbReference type="PANTHER" id="PTHR43482:SF1">
    <property type="entry name" value="PROTEIN AST1-RELATED"/>
    <property type="match status" value="1"/>
</dbReference>
<proteinExistence type="inferred from homology"/>
<sequence length="340" mass="36670">MKGLGVTRFLPVDQAGCFVEHVLGAEPPKGRDLQVHIKAVSVNPIDCKMRASVAGELSVPKILGWDASGVVTAVGPDVTLFRPGDEVYYAGSISRPGCNSEYHLVDERIVGRKPGGLSHGEAAALPLTTITAWESLFERLLIPLDPQHNAGTSILIIGAAGGVGSMAIQLAKYAGLTVVATASRDVSKRWCLQLGADFCLDHQRHLVAELDRVDLAGVNYILCLNDVNYYWQAMADIIQPQGRICAVVSAKEPLDLTVLKNKSVGFAWEFMFTKAMYETDDMVSQHELLNRVADLVERGIIKTTMTEQGGPLTAANLARAHQRVESGQMVGKYVLSGFGA</sequence>
<dbReference type="CDD" id="cd08252">
    <property type="entry name" value="AL_MDR"/>
    <property type="match status" value="1"/>
</dbReference>
<keyword evidence="1" id="KW-0479">Metal-binding</keyword>